<gene>
    <name evidence="10" type="ORF">ABR63_07715</name>
</gene>
<dbReference type="GO" id="GO:0005886">
    <property type="term" value="C:plasma membrane"/>
    <property type="evidence" value="ECO:0007669"/>
    <property type="project" value="UniProtKB-SubCell"/>
</dbReference>
<feature type="transmembrane region" description="Helical" evidence="7">
    <location>
        <begin position="156"/>
        <end position="177"/>
    </location>
</feature>
<dbReference type="PANTHER" id="PTHR30487">
    <property type="entry name" value="TYPE 4 PREPILIN-LIKE PROTEINS LEADER PEPTIDE-PROCESSING ENZYME"/>
    <property type="match status" value="1"/>
</dbReference>
<keyword evidence="4 7" id="KW-0812">Transmembrane</keyword>
<sequence length="251" mass="27002">MQEIYTVIFLVLLGGSMGSFASMLIYRLPSNDQQLTIWGPRSFCPACKTKLGIWQMIPFVSFLILKGKCGSCDAKINISYLINEIAMAAMLLFLVGSLGANNVFAWVIFLLALILYVQALMDLDSLLLSQPLSMILVVCGLGLNIGLELFTIPLDAVLGLIFGYGLLFAVNLLHKMIRGVNGIGSGDFLLLGGIGSIFGASSIGPILLLASSITLMIYFLQKNSRSLELPLGFGLGLGAILYCVTYVSILT</sequence>
<feature type="transmembrane region" description="Helical" evidence="7">
    <location>
        <begin position="132"/>
        <end position="150"/>
    </location>
</feature>
<reference evidence="11" key="1">
    <citation type="submission" date="2015-10" db="EMBL/GenBank/DDBJ databases">
        <title>Metagenome-Assembled Genomes uncover a global brackish microbiome.</title>
        <authorList>
            <person name="Hugerth L.W."/>
            <person name="Larsson J."/>
            <person name="Alneberg J."/>
            <person name="Lindh M.V."/>
            <person name="Legrand C."/>
            <person name="Pinhassi J."/>
            <person name="Andersson A."/>
        </authorList>
    </citation>
    <scope>NUCLEOTIDE SEQUENCE [LARGE SCALE GENOMIC DNA]</scope>
</reference>
<evidence type="ECO:0000256" key="2">
    <source>
        <dbReference type="ARBA" id="ARBA00005801"/>
    </source>
</evidence>
<evidence type="ECO:0000256" key="3">
    <source>
        <dbReference type="ARBA" id="ARBA00022475"/>
    </source>
</evidence>
<dbReference type="PANTHER" id="PTHR30487:SF0">
    <property type="entry name" value="PREPILIN LEADER PEPTIDASE_N-METHYLTRANSFERASE-RELATED"/>
    <property type="match status" value="1"/>
</dbReference>
<feature type="transmembrane region" description="Helical" evidence="7">
    <location>
        <begin position="7"/>
        <end position="29"/>
    </location>
</feature>
<dbReference type="InterPro" id="IPR010627">
    <property type="entry name" value="Prepilin_pept_A24_N"/>
</dbReference>
<dbReference type="GO" id="GO:0004190">
    <property type="term" value="F:aspartic-type endopeptidase activity"/>
    <property type="evidence" value="ECO:0007669"/>
    <property type="project" value="InterPro"/>
</dbReference>
<evidence type="ECO:0000313" key="10">
    <source>
        <dbReference type="EMBL" id="KRO40856.1"/>
    </source>
</evidence>
<comment type="similarity">
    <text evidence="2">Belongs to the peptidase A24 family.</text>
</comment>
<evidence type="ECO:0000313" key="11">
    <source>
        <dbReference type="Proteomes" id="UP000050874"/>
    </source>
</evidence>
<dbReference type="Proteomes" id="UP000050874">
    <property type="component" value="Unassembled WGS sequence"/>
</dbReference>
<comment type="subcellular location">
    <subcellularLocation>
        <location evidence="1">Cell membrane</location>
        <topology evidence="1">Multi-pass membrane protein</topology>
    </subcellularLocation>
</comment>
<feature type="domain" description="Prepilin peptidase A24 N-terminal" evidence="9">
    <location>
        <begin position="12"/>
        <end position="95"/>
    </location>
</feature>
<feature type="transmembrane region" description="Helical" evidence="7">
    <location>
        <begin position="231"/>
        <end position="250"/>
    </location>
</feature>
<dbReference type="Pfam" id="PF01478">
    <property type="entry name" value="Peptidase_A24"/>
    <property type="match status" value="1"/>
</dbReference>
<evidence type="ECO:0000259" key="8">
    <source>
        <dbReference type="Pfam" id="PF01478"/>
    </source>
</evidence>
<evidence type="ECO:0000256" key="4">
    <source>
        <dbReference type="ARBA" id="ARBA00022692"/>
    </source>
</evidence>
<feature type="transmembrane region" description="Helical" evidence="7">
    <location>
        <begin position="77"/>
        <end position="97"/>
    </location>
</feature>
<dbReference type="InterPro" id="IPR000045">
    <property type="entry name" value="Prepilin_IV_endopep_pep"/>
</dbReference>
<dbReference type="EMBL" id="LIAV01000053">
    <property type="protein sequence ID" value="KRO40856.1"/>
    <property type="molecule type" value="Genomic_DNA"/>
</dbReference>
<dbReference type="AlphaFoldDB" id="A0A0R2PRX5"/>
<organism evidence="10 11">
    <name type="scientific">SAR86 cluster bacterium BACL1 MAG-120920-bin57</name>
    <dbReference type="NCBI Taxonomy" id="1655571"/>
    <lineage>
        <taxon>Bacteria</taxon>
        <taxon>Pseudomonadati</taxon>
        <taxon>Pseudomonadota</taxon>
        <taxon>Gammaproteobacteria</taxon>
        <taxon>SAR86 cluster</taxon>
    </lineage>
</organism>
<evidence type="ECO:0000256" key="5">
    <source>
        <dbReference type="ARBA" id="ARBA00022989"/>
    </source>
</evidence>
<dbReference type="GO" id="GO:0006465">
    <property type="term" value="P:signal peptide processing"/>
    <property type="evidence" value="ECO:0007669"/>
    <property type="project" value="TreeGrafter"/>
</dbReference>
<evidence type="ECO:0000259" key="9">
    <source>
        <dbReference type="Pfam" id="PF06750"/>
    </source>
</evidence>
<dbReference type="Pfam" id="PF06750">
    <property type="entry name" value="A24_N_bact"/>
    <property type="match status" value="1"/>
</dbReference>
<evidence type="ECO:0000256" key="6">
    <source>
        <dbReference type="ARBA" id="ARBA00023136"/>
    </source>
</evidence>
<accession>A0A0R2PRX5</accession>
<dbReference type="InterPro" id="IPR050882">
    <property type="entry name" value="Prepilin_peptidase/N-MTase"/>
</dbReference>
<comment type="caution">
    <text evidence="10">The sequence shown here is derived from an EMBL/GenBank/DDBJ whole genome shotgun (WGS) entry which is preliminary data.</text>
</comment>
<feature type="transmembrane region" description="Helical" evidence="7">
    <location>
        <begin position="103"/>
        <end position="120"/>
    </location>
</feature>
<keyword evidence="5 7" id="KW-1133">Transmembrane helix</keyword>
<proteinExistence type="inferred from homology"/>
<keyword evidence="6 7" id="KW-0472">Membrane</keyword>
<evidence type="ECO:0000256" key="7">
    <source>
        <dbReference type="SAM" id="Phobius"/>
    </source>
</evidence>
<keyword evidence="3" id="KW-1003">Cell membrane</keyword>
<name>A0A0R2PRX5_9GAMM</name>
<evidence type="ECO:0008006" key="12">
    <source>
        <dbReference type="Google" id="ProtNLM"/>
    </source>
</evidence>
<protein>
    <recommendedName>
        <fullName evidence="12">Prepilin peptidase</fullName>
    </recommendedName>
</protein>
<feature type="domain" description="Prepilin type IV endopeptidase peptidase" evidence="8">
    <location>
        <begin position="110"/>
        <end position="219"/>
    </location>
</feature>
<evidence type="ECO:0000256" key="1">
    <source>
        <dbReference type="ARBA" id="ARBA00004651"/>
    </source>
</evidence>
<feature type="transmembrane region" description="Helical" evidence="7">
    <location>
        <begin position="189"/>
        <end position="219"/>
    </location>
</feature>